<dbReference type="STRING" id="1122214.Mame_02294"/>
<dbReference type="AlphaFoldDB" id="A0A1U9Z1S2"/>
<dbReference type="KEGG" id="mmed:Mame_02294"/>
<dbReference type="Proteomes" id="UP000191135">
    <property type="component" value="Chromosome"/>
</dbReference>
<gene>
    <name evidence="2" type="ORF">Mame_02294</name>
</gene>
<dbReference type="EMBL" id="CP020330">
    <property type="protein sequence ID" value="AQZ51628.1"/>
    <property type="molecule type" value="Genomic_DNA"/>
</dbReference>
<evidence type="ECO:0000313" key="2">
    <source>
        <dbReference type="EMBL" id="AQZ51628.1"/>
    </source>
</evidence>
<dbReference type="SUPFAM" id="SSF54593">
    <property type="entry name" value="Glyoxalase/Bleomycin resistance protein/Dihydroxybiphenyl dioxygenase"/>
    <property type="match status" value="1"/>
</dbReference>
<dbReference type="OrthoDB" id="9803104at2"/>
<name>A0A1U9Z1S2_9HYPH</name>
<dbReference type="InterPro" id="IPR037523">
    <property type="entry name" value="VOC_core"/>
</dbReference>
<protein>
    <submittedName>
        <fullName evidence="2">Putative enzyme related to lactoylglutathione lyase</fullName>
    </submittedName>
</protein>
<dbReference type="Gene3D" id="3.10.180.10">
    <property type="entry name" value="2,3-Dihydroxybiphenyl 1,2-Dioxygenase, domain 1"/>
    <property type="match status" value="1"/>
</dbReference>
<keyword evidence="2" id="KW-0456">Lyase</keyword>
<dbReference type="PROSITE" id="PS51819">
    <property type="entry name" value="VOC"/>
    <property type="match status" value="1"/>
</dbReference>
<keyword evidence="3" id="KW-1185">Reference proteome</keyword>
<evidence type="ECO:0000313" key="3">
    <source>
        <dbReference type="Proteomes" id="UP000191135"/>
    </source>
</evidence>
<accession>A0A1U9Z1S2</accession>
<dbReference type="Pfam" id="PF00903">
    <property type="entry name" value="Glyoxalase"/>
    <property type="match status" value="1"/>
</dbReference>
<dbReference type="InterPro" id="IPR029068">
    <property type="entry name" value="Glyas_Bleomycin-R_OHBP_Dase"/>
</dbReference>
<proteinExistence type="predicted"/>
<dbReference type="eggNOG" id="COG0346">
    <property type="taxonomic scope" value="Bacteria"/>
</dbReference>
<dbReference type="InterPro" id="IPR004360">
    <property type="entry name" value="Glyas_Fos-R_dOase_dom"/>
</dbReference>
<organism evidence="2 3">
    <name type="scientific">Martelella mediterranea DSM 17316</name>
    <dbReference type="NCBI Taxonomy" id="1122214"/>
    <lineage>
        <taxon>Bacteria</taxon>
        <taxon>Pseudomonadati</taxon>
        <taxon>Pseudomonadota</taxon>
        <taxon>Alphaproteobacteria</taxon>
        <taxon>Hyphomicrobiales</taxon>
        <taxon>Aurantimonadaceae</taxon>
        <taxon>Martelella</taxon>
    </lineage>
</organism>
<dbReference type="RefSeq" id="WP_018063776.1">
    <property type="nucleotide sequence ID" value="NZ_AQWH01000004.1"/>
</dbReference>
<evidence type="ECO:0000259" key="1">
    <source>
        <dbReference type="PROSITE" id="PS51819"/>
    </source>
</evidence>
<sequence>MTVKRIVANIATQSIPERRRFYEELLGLEPVMDHGWIVTLASDERAQVQIAFASEGGSGTPVPDLSIEVDDLDETLARAEAMGLALAYGPADEPWGVRRFFVRDPDGLLLNILTHADAT</sequence>
<feature type="domain" description="VOC" evidence="1">
    <location>
        <begin position="2"/>
        <end position="115"/>
    </location>
</feature>
<dbReference type="GO" id="GO:0016829">
    <property type="term" value="F:lyase activity"/>
    <property type="evidence" value="ECO:0007669"/>
    <property type="project" value="UniProtKB-KW"/>
</dbReference>
<reference evidence="2 3" key="1">
    <citation type="submission" date="2017-03" db="EMBL/GenBank/DDBJ databases">
        <title>Foreign affairs: Plasmid Transfer between Roseobacters and Rhizobia.</title>
        <authorList>
            <person name="Bartling P."/>
            <person name="Bunk B."/>
            <person name="Overmann J."/>
            <person name="Brinkmann H."/>
            <person name="Petersen J."/>
        </authorList>
    </citation>
    <scope>NUCLEOTIDE SEQUENCE [LARGE SCALE GENOMIC DNA]</scope>
    <source>
        <strain evidence="2 3">MACL11</strain>
    </source>
</reference>